<keyword evidence="3" id="KW-0808">Transferase</keyword>
<gene>
    <name evidence="3" type="ORF">JD79_01192</name>
</gene>
<dbReference type="PANTHER" id="PTHR31438:SF1">
    <property type="entry name" value="LYSINE N-ACYLTRANSFERASE C17G9.06C-RELATED"/>
    <property type="match status" value="1"/>
</dbReference>
<dbReference type="AlphaFoldDB" id="A0A317QHC0"/>
<evidence type="ECO:0000259" key="2">
    <source>
        <dbReference type="PROSITE" id="PS51186"/>
    </source>
</evidence>
<reference evidence="4" key="1">
    <citation type="submission" date="2018-05" db="EMBL/GenBank/DDBJ databases">
        <authorList>
            <person name="Klenk H.-P."/>
            <person name="Huntemann M."/>
            <person name="Clum A."/>
            <person name="Pillay M."/>
            <person name="Palaniappan K."/>
            <person name="Varghese N."/>
            <person name="Mikhailova N."/>
            <person name="Stamatis D."/>
            <person name="Reddy T."/>
            <person name="Daum C."/>
            <person name="Shapiro N."/>
            <person name="Ivanova N."/>
            <person name="Kyrpides N."/>
            <person name="Woyke T."/>
        </authorList>
    </citation>
    <scope>NUCLEOTIDE SEQUENCE [LARGE SCALE GENOMIC DNA]</scope>
    <source>
        <strain evidence="4">DSM 45417</strain>
    </source>
</reference>
<dbReference type="PANTHER" id="PTHR31438">
    <property type="entry name" value="LYSINE N-ACYLTRANSFERASE C17G9.06C-RELATED"/>
    <property type="match status" value="1"/>
</dbReference>
<dbReference type="Proteomes" id="UP000246661">
    <property type="component" value="Unassembled WGS sequence"/>
</dbReference>
<comment type="caution">
    <text evidence="3">The sequence shown here is derived from an EMBL/GenBank/DDBJ whole genome shotgun (WGS) entry which is preliminary data.</text>
</comment>
<protein>
    <submittedName>
        <fullName evidence="3">Aminoglycoside 6'-N-acetyltransferase</fullName>
    </submittedName>
</protein>
<name>A0A317QHC0_9ACTN</name>
<keyword evidence="1" id="KW-0046">Antibiotic resistance</keyword>
<dbReference type="EMBL" id="QGTX01000001">
    <property type="protein sequence ID" value="PWW22046.1"/>
    <property type="molecule type" value="Genomic_DNA"/>
</dbReference>
<dbReference type="PROSITE" id="PS51186">
    <property type="entry name" value="GNAT"/>
    <property type="match status" value="1"/>
</dbReference>
<evidence type="ECO:0000313" key="4">
    <source>
        <dbReference type="Proteomes" id="UP000246661"/>
    </source>
</evidence>
<accession>A0A317QHC0</accession>
<feature type="domain" description="N-acetyltransferase" evidence="2">
    <location>
        <begin position="6"/>
        <end position="181"/>
    </location>
</feature>
<proteinExistence type="predicted"/>
<keyword evidence="4" id="KW-1185">Reference proteome</keyword>
<organism evidence="3 4">
    <name type="scientific">Geodermatophilus normandii</name>
    <dbReference type="NCBI Taxonomy" id="1137989"/>
    <lineage>
        <taxon>Bacteria</taxon>
        <taxon>Bacillati</taxon>
        <taxon>Actinomycetota</taxon>
        <taxon>Actinomycetes</taxon>
        <taxon>Geodermatophilales</taxon>
        <taxon>Geodermatophilaceae</taxon>
        <taxon>Geodermatophilus</taxon>
    </lineage>
</organism>
<dbReference type="GO" id="GO:0046677">
    <property type="term" value="P:response to antibiotic"/>
    <property type="evidence" value="ECO:0007669"/>
    <property type="project" value="UniProtKB-KW"/>
</dbReference>
<dbReference type="InterPro" id="IPR016181">
    <property type="entry name" value="Acyl_CoA_acyltransferase"/>
</dbReference>
<dbReference type="InterPro" id="IPR000182">
    <property type="entry name" value="GNAT_dom"/>
</dbReference>
<dbReference type="OrthoDB" id="9814648at2"/>
<sequence>MLDGPVTFRPLTRADLPLVGRWLTEPLVARWWAHETTPEALEADFGPCIDGTDPAEVLLALTGGRPFGLVQRYRIADFPEYVEELAPVVDVPPRALSIDYLIGEPDVRGGGAGTAMLAAFVAESWAAYPEADAVLVPVAAGNVASWRALEKAGFTRVAEGPLTPDNPVDPPDHVVSLLRRPAGG</sequence>
<evidence type="ECO:0000256" key="1">
    <source>
        <dbReference type="ARBA" id="ARBA00023251"/>
    </source>
</evidence>
<dbReference type="SUPFAM" id="SSF55729">
    <property type="entry name" value="Acyl-CoA N-acyltransferases (Nat)"/>
    <property type="match status" value="1"/>
</dbReference>
<dbReference type="GO" id="GO:0016410">
    <property type="term" value="F:N-acyltransferase activity"/>
    <property type="evidence" value="ECO:0007669"/>
    <property type="project" value="TreeGrafter"/>
</dbReference>
<dbReference type="Pfam" id="PF13523">
    <property type="entry name" value="Acetyltransf_8"/>
    <property type="match status" value="1"/>
</dbReference>
<evidence type="ECO:0000313" key="3">
    <source>
        <dbReference type="EMBL" id="PWW22046.1"/>
    </source>
</evidence>
<dbReference type="RefSeq" id="WP_110004756.1">
    <property type="nucleotide sequence ID" value="NZ_QGTX01000001.1"/>
</dbReference>
<dbReference type="Gene3D" id="3.40.630.30">
    <property type="match status" value="1"/>
</dbReference>